<keyword evidence="1" id="KW-0812">Transmembrane</keyword>
<evidence type="ECO:0000313" key="3">
    <source>
        <dbReference type="EMBL" id="KAI3907307.1"/>
    </source>
</evidence>
<keyword evidence="1" id="KW-0472">Membrane</keyword>
<dbReference type="InterPro" id="IPR026960">
    <property type="entry name" value="RVT-Znf"/>
</dbReference>
<dbReference type="Pfam" id="PF13966">
    <property type="entry name" value="zf-RVT"/>
    <property type="match status" value="1"/>
</dbReference>
<evidence type="ECO:0000256" key="1">
    <source>
        <dbReference type="SAM" id="Phobius"/>
    </source>
</evidence>
<comment type="caution">
    <text evidence="3">The sequence shown here is derived from an EMBL/GenBank/DDBJ whole genome shotgun (WGS) entry which is preliminary data.</text>
</comment>
<dbReference type="AlphaFoldDB" id="A0AAD4SHZ2"/>
<name>A0AAD4SHZ2_9MAGN</name>
<feature type="domain" description="Reverse transcriptase zinc-binding" evidence="2">
    <location>
        <begin position="2"/>
        <end position="47"/>
    </location>
</feature>
<dbReference type="EMBL" id="JAJJMB010010620">
    <property type="protein sequence ID" value="KAI3907307.1"/>
    <property type="molecule type" value="Genomic_DNA"/>
</dbReference>
<keyword evidence="1" id="KW-1133">Transmembrane helix</keyword>
<sequence>MVKDVLPVAAKFQRMAGRNNPKCVMCDHCVETIEHMLIQCSFARAVWKGVSQHIWQQATNFLTIKDWILSWTKTTSSFSSIRFCTFFFIIIIIIAGQLFDFSSSFLFFYISNRESSHVPDLAVSDTIAPIAEELSNGVEVHDHLNDDEDVVVQEEVVKEPPQVHSTSGGASICYRICYARSLFWNGSKCTEISRLNDIVFTGSPCDHCKPQHIFLRGRAFLKTFFVGVLSVLIAKRSQQSGAQKLHKGLSLRLTFFDETNIRYLSRGKPVGFGRVIPKPVDVGEGAYLEVYKELKSW</sequence>
<gene>
    <name evidence="3" type="ORF">MKW98_010657</name>
</gene>
<reference evidence="3" key="1">
    <citation type="submission" date="2022-04" db="EMBL/GenBank/DDBJ databases">
        <title>A functionally conserved STORR gene fusion in Papaver species that diverged 16.8 million years ago.</title>
        <authorList>
            <person name="Catania T."/>
        </authorList>
    </citation>
    <scope>NUCLEOTIDE SEQUENCE</scope>
    <source>
        <strain evidence="3">S-188037</strain>
    </source>
</reference>
<evidence type="ECO:0000313" key="4">
    <source>
        <dbReference type="Proteomes" id="UP001202328"/>
    </source>
</evidence>
<proteinExistence type="predicted"/>
<accession>A0AAD4SHZ2</accession>
<dbReference type="Proteomes" id="UP001202328">
    <property type="component" value="Unassembled WGS sequence"/>
</dbReference>
<protein>
    <recommendedName>
        <fullName evidence="2">Reverse transcriptase zinc-binding domain-containing protein</fullName>
    </recommendedName>
</protein>
<organism evidence="3 4">
    <name type="scientific">Papaver atlanticum</name>
    <dbReference type="NCBI Taxonomy" id="357466"/>
    <lineage>
        <taxon>Eukaryota</taxon>
        <taxon>Viridiplantae</taxon>
        <taxon>Streptophyta</taxon>
        <taxon>Embryophyta</taxon>
        <taxon>Tracheophyta</taxon>
        <taxon>Spermatophyta</taxon>
        <taxon>Magnoliopsida</taxon>
        <taxon>Ranunculales</taxon>
        <taxon>Papaveraceae</taxon>
        <taxon>Papaveroideae</taxon>
        <taxon>Papaver</taxon>
    </lineage>
</organism>
<evidence type="ECO:0000259" key="2">
    <source>
        <dbReference type="Pfam" id="PF13966"/>
    </source>
</evidence>
<keyword evidence="4" id="KW-1185">Reference proteome</keyword>
<feature type="transmembrane region" description="Helical" evidence="1">
    <location>
        <begin position="83"/>
        <end position="110"/>
    </location>
</feature>